<dbReference type="InterPro" id="IPR003159">
    <property type="entry name" value="Lyase_8_central_dom"/>
</dbReference>
<dbReference type="Gene3D" id="1.20.1270.90">
    <property type="entry name" value="AF1782-like"/>
    <property type="match status" value="3"/>
</dbReference>
<dbReference type="InterPro" id="IPR055372">
    <property type="entry name" value="CBM96"/>
</dbReference>
<evidence type="ECO:0000256" key="6">
    <source>
        <dbReference type="PIRSR" id="PIRSR638970-1"/>
    </source>
</evidence>
<dbReference type="Pfam" id="PF24517">
    <property type="entry name" value="CBM96"/>
    <property type="match status" value="1"/>
</dbReference>
<dbReference type="InterPro" id="IPR012970">
    <property type="entry name" value="Lyase_8_alpha_N"/>
</dbReference>
<evidence type="ECO:0000256" key="5">
    <source>
        <dbReference type="ARBA" id="ARBA00023239"/>
    </source>
</evidence>
<keyword evidence="5" id="KW-0456">Lyase</keyword>
<dbReference type="GO" id="GO:0005576">
    <property type="term" value="C:extracellular region"/>
    <property type="evidence" value="ECO:0007669"/>
    <property type="project" value="UniProtKB-SubCell"/>
</dbReference>
<feature type="domain" description="Polysaccharide lyase 8 N-terminal alpha-helical" evidence="13">
    <location>
        <begin position="235"/>
        <end position="570"/>
    </location>
</feature>
<gene>
    <name evidence="15" type="ORF">H9817_09280</name>
</gene>
<dbReference type="InterPro" id="IPR008929">
    <property type="entry name" value="Chondroitin_lyas"/>
</dbReference>
<keyword evidence="4 10" id="KW-0732">Signal</keyword>
<feature type="region of interest" description="Disordered" evidence="8">
    <location>
        <begin position="1293"/>
        <end position="1350"/>
    </location>
</feature>
<evidence type="ECO:0000256" key="9">
    <source>
        <dbReference type="SAM" id="Phobius"/>
    </source>
</evidence>
<dbReference type="SUPFAM" id="SSF74650">
    <property type="entry name" value="Galactose mutarotase-like"/>
    <property type="match status" value="1"/>
</dbReference>
<dbReference type="GO" id="GO:0030246">
    <property type="term" value="F:carbohydrate binding"/>
    <property type="evidence" value="ECO:0007669"/>
    <property type="project" value="InterPro"/>
</dbReference>
<evidence type="ECO:0000259" key="14">
    <source>
        <dbReference type="Pfam" id="PF24517"/>
    </source>
</evidence>
<dbReference type="NCBIfam" id="NF033679">
    <property type="entry name" value="DNRLRE_dom"/>
    <property type="match status" value="1"/>
</dbReference>
<dbReference type="Pfam" id="PF02278">
    <property type="entry name" value="Lyase_8"/>
    <property type="match status" value="1"/>
</dbReference>
<dbReference type="Pfam" id="PF08124">
    <property type="entry name" value="Lyase_8_N"/>
    <property type="match status" value="1"/>
</dbReference>
<dbReference type="Gene3D" id="2.70.98.10">
    <property type="match status" value="1"/>
</dbReference>
<evidence type="ECO:0000256" key="4">
    <source>
        <dbReference type="ARBA" id="ARBA00022729"/>
    </source>
</evidence>
<dbReference type="PANTHER" id="PTHR38481:SF1">
    <property type="entry name" value="HYALURONATE LYASE"/>
    <property type="match status" value="1"/>
</dbReference>
<reference evidence="15" key="1">
    <citation type="journal article" date="2021" name="PeerJ">
        <title>Extensive microbial diversity within the chicken gut microbiome revealed by metagenomics and culture.</title>
        <authorList>
            <person name="Gilroy R."/>
            <person name="Ravi A."/>
            <person name="Getino M."/>
            <person name="Pursley I."/>
            <person name="Horton D.L."/>
            <person name="Alikhan N.F."/>
            <person name="Baker D."/>
            <person name="Gharbi K."/>
            <person name="Hall N."/>
            <person name="Watson M."/>
            <person name="Adriaenssens E.M."/>
            <person name="Foster-Nyarko E."/>
            <person name="Jarju S."/>
            <person name="Secka A."/>
            <person name="Antonio M."/>
            <person name="Oren A."/>
            <person name="Chaudhuri R.R."/>
            <person name="La Ragione R."/>
            <person name="Hildebrand F."/>
            <person name="Pallen M.J."/>
        </authorList>
    </citation>
    <scope>NUCLEOTIDE SEQUENCE</scope>
    <source>
        <strain evidence="15">ChiGjej1B1-13045</strain>
    </source>
</reference>
<evidence type="ECO:0000256" key="1">
    <source>
        <dbReference type="ARBA" id="ARBA00004613"/>
    </source>
</evidence>
<feature type="active site" evidence="6">
    <location>
        <position position="465"/>
    </location>
</feature>
<feature type="coiled-coil region" evidence="7">
    <location>
        <begin position="1057"/>
        <end position="1084"/>
    </location>
</feature>
<dbReference type="Gene3D" id="1.20.1270.70">
    <property type="entry name" value="Designed single chain three-helix bundle"/>
    <property type="match status" value="1"/>
</dbReference>
<proteinExistence type="inferred from homology"/>
<dbReference type="Pfam" id="PF02884">
    <property type="entry name" value="Lyase_8_C"/>
    <property type="match status" value="1"/>
</dbReference>
<protein>
    <submittedName>
        <fullName evidence="15">FIVAR domain-containing protein</fullName>
    </submittedName>
</protein>
<dbReference type="InterPro" id="IPR011071">
    <property type="entry name" value="Lyase_8-like_C"/>
</dbReference>
<keyword evidence="9" id="KW-0472">Membrane</keyword>
<evidence type="ECO:0000313" key="16">
    <source>
        <dbReference type="Proteomes" id="UP000824017"/>
    </source>
</evidence>
<feature type="active site" evidence="6">
    <location>
        <position position="530"/>
    </location>
</feature>
<dbReference type="Pfam" id="PF07554">
    <property type="entry name" value="FIVAR"/>
    <property type="match status" value="4"/>
</dbReference>
<evidence type="ECO:0000259" key="12">
    <source>
        <dbReference type="Pfam" id="PF02884"/>
    </source>
</evidence>
<feature type="active site" evidence="6">
    <location>
        <position position="474"/>
    </location>
</feature>
<keyword evidence="7" id="KW-0175">Coiled coil</keyword>
<sequence length="1383" mass="149770">MRVKKSCRKRLMSLLLAGVLAVSTLPGGIQVQAAESEPVTITTEKDVYVQGGGDADRVMTGTNIVVKTPESASLNTTYHRRGLIEFDLTNAPENCNTAVLKLQVQQLGKQYNSTDRMDVYVTETGWDAASMTWNNMPERTSEEAAASAYKADIDGAQGADDFMCIDISDAVAEALADGETSISLELEFPVPQGGDHALYFYRHNAEGKTGPQLELSYDEVKDQYDEIFAGLRDKWHDYIVGSDLDLSDETISSYVASVHETAAEYLADMKTSAETDRTTLWDDLPITVYPSSNTGSAAKVSSGNVTTNFQRLKALALAYETEGGALYQDAALLSEIISGLDFMVDTYYNGTTSTNWGNWYHWEIGTPQALASTLIILYDELTEEQLANYLTGIERYDSGCGSAGIPGSPTMTGANLLDKALVVAQAGGLTDNPQKLEHVRDAQKDVYRYVTGDDGFYEDGSFIQHHSLAYTAGYGATLYGGIGVFFYMLDGTPWEIQYEDGSEQMIYDTIFNSIEPLIYDQQMADSTAGRGIVRATANTRTRAVDTVAAILPIGASMEGAMKARFDSFVKEFIQTDEEYYFDQMDNITSIQLSKAIVNDESIEPRSDYSIHKTYAGMDRVSHVRPNYMFNIAMSSTRQSKFENYSDEGYKTWNIADGMTYLYTDDLGQYTNDYWAVIDPFRLPGTTSERALSRRNFTAQAESGKTPYSWAGGVTLGTYGTAGVQMKSLGNENSGNGSSLTGADSKKSWFMFDDEIVAIGSSITSSTGNCVETTIDNRQIAENLSNVVTIDGETPDITDNSDNNDKHGTVFENVQWANIEGNTDDSSIGYYFPEEGTTVNALKEFRESNYNTQCSTDQEADGGYATLWFDHGSNPEGESYEYVILPGMDADETAAYAENPQIEVMENNDNVHAVRHNGLGMTGVNFWNDGETTAAGITSDSKASVMMQKTEDTLDIAVSDPTQENDGTIELTVDIPCASVLAQDDTVTVTQLSPQVKISVNVAGSMGQSHTVQLQLEAQTDEADKSSLEALYNQYKDLEQTGYIKDTWETFTEALNAAETVLNDAEAAQEQVDAAEEALQEAVDGLRVSKTMLEYFLNQAKLHVENGDTADVVGSIKQLFDEAIAEGEAVMAKENATKEEVTNATTKLMLAIQALDMKAGDKTDLEMALELAEMIDLDKYAEAGQAAFLEAKETAETVLSDSDAMQGDIDDAWTALTEAMSALRLKADKAALEDLLNSIEDLDLSRYTEDSVQAFNSALAAAKAVMADEALTDEDQKTVDETVQTLAAARDALTLKDNASGENGGNSQTPGNGGTGSADNNAGEGGVSSDTGSGSTNTGNSDSVNKNTGTVPKTGDMPAALPALLLIVCVSGAAAVMSVRSRKR</sequence>
<evidence type="ECO:0000313" key="15">
    <source>
        <dbReference type="EMBL" id="HIZ14100.1"/>
    </source>
</evidence>
<organism evidence="15 16">
    <name type="scientific">Candidatus Mediterraneibacter stercorigallinarum</name>
    <dbReference type="NCBI Taxonomy" id="2838686"/>
    <lineage>
        <taxon>Bacteria</taxon>
        <taxon>Bacillati</taxon>
        <taxon>Bacillota</taxon>
        <taxon>Clostridia</taxon>
        <taxon>Lachnospirales</taxon>
        <taxon>Lachnospiraceae</taxon>
        <taxon>Mediterraneibacter</taxon>
    </lineage>
</organism>
<dbReference type="Gene3D" id="1.50.10.100">
    <property type="entry name" value="Chondroitin AC/alginate lyase"/>
    <property type="match status" value="1"/>
</dbReference>
<feature type="domain" description="Carbohydrate-binding module family 96" evidence="14">
    <location>
        <begin position="39"/>
        <end position="216"/>
    </location>
</feature>
<dbReference type="CDD" id="cd01083">
    <property type="entry name" value="GAG_Lyase"/>
    <property type="match status" value="1"/>
</dbReference>
<dbReference type="Proteomes" id="UP000824017">
    <property type="component" value="Unassembled WGS sequence"/>
</dbReference>
<evidence type="ECO:0000259" key="11">
    <source>
        <dbReference type="Pfam" id="PF02278"/>
    </source>
</evidence>
<dbReference type="Gene3D" id="2.60.220.10">
    <property type="entry name" value="Polysaccharide lyase family 8-like, C-terminal"/>
    <property type="match status" value="1"/>
</dbReference>
<keyword evidence="9" id="KW-0812">Transmembrane</keyword>
<dbReference type="InterPro" id="IPR004103">
    <property type="entry name" value="Lyase_8_C"/>
</dbReference>
<feature type="compositionally biased region" description="Low complexity" evidence="8">
    <location>
        <begin position="1326"/>
        <end position="1344"/>
    </location>
</feature>
<dbReference type="GO" id="GO:0016837">
    <property type="term" value="F:carbon-oxygen lyase activity, acting on polysaccharides"/>
    <property type="evidence" value="ECO:0007669"/>
    <property type="project" value="UniProtKB-ARBA"/>
</dbReference>
<feature type="transmembrane region" description="Helical" evidence="9">
    <location>
        <begin position="1358"/>
        <end position="1378"/>
    </location>
</feature>
<evidence type="ECO:0000256" key="8">
    <source>
        <dbReference type="SAM" id="MobiDB-lite"/>
    </source>
</evidence>
<dbReference type="SUPFAM" id="SSF49863">
    <property type="entry name" value="Hyaluronate lyase-like, C-terminal domain"/>
    <property type="match status" value="1"/>
</dbReference>
<feature type="domain" description="Polysaccharide lyase family 8 central" evidence="11">
    <location>
        <begin position="611"/>
        <end position="887"/>
    </location>
</feature>
<dbReference type="InterPro" id="IPR014718">
    <property type="entry name" value="GH-type_carb-bd"/>
</dbReference>
<comment type="similarity">
    <text evidence="2">Belongs to the polysaccharide lyase 8 family.</text>
</comment>
<name>A0A9D2IKV4_9FIRM</name>
<evidence type="ECO:0000256" key="7">
    <source>
        <dbReference type="SAM" id="Coils"/>
    </source>
</evidence>
<evidence type="ECO:0000256" key="3">
    <source>
        <dbReference type="ARBA" id="ARBA00022525"/>
    </source>
</evidence>
<comment type="subcellular location">
    <subcellularLocation>
        <location evidence="1">Secreted</location>
    </subcellularLocation>
</comment>
<evidence type="ECO:0000259" key="13">
    <source>
        <dbReference type="Pfam" id="PF08124"/>
    </source>
</evidence>
<dbReference type="InterPro" id="IPR011013">
    <property type="entry name" value="Gal_mutarotase_sf_dom"/>
</dbReference>
<reference evidence="15" key="2">
    <citation type="submission" date="2021-04" db="EMBL/GenBank/DDBJ databases">
        <authorList>
            <person name="Gilroy R."/>
        </authorList>
    </citation>
    <scope>NUCLEOTIDE SEQUENCE</scope>
    <source>
        <strain evidence="15">ChiGjej1B1-13045</strain>
    </source>
</reference>
<feature type="domain" description="Polysaccharide lyase family 8 C-terminal" evidence="12">
    <location>
        <begin position="902"/>
        <end position="965"/>
    </location>
</feature>
<keyword evidence="9" id="KW-1133">Transmembrane helix</keyword>
<evidence type="ECO:0000256" key="10">
    <source>
        <dbReference type="SAM" id="SignalP"/>
    </source>
</evidence>
<feature type="chain" id="PRO_5039044111" evidence="10">
    <location>
        <begin position="34"/>
        <end position="1383"/>
    </location>
</feature>
<evidence type="ECO:0000256" key="2">
    <source>
        <dbReference type="ARBA" id="ARBA00006699"/>
    </source>
</evidence>
<feature type="signal peptide" evidence="10">
    <location>
        <begin position="1"/>
        <end position="33"/>
    </location>
</feature>
<dbReference type="InterPro" id="IPR038970">
    <property type="entry name" value="Lyase_8"/>
</dbReference>
<accession>A0A9D2IKV4</accession>
<dbReference type="GO" id="GO:0005975">
    <property type="term" value="P:carbohydrate metabolic process"/>
    <property type="evidence" value="ECO:0007669"/>
    <property type="project" value="InterPro"/>
</dbReference>
<keyword evidence="3" id="KW-0964">Secreted</keyword>
<dbReference type="EMBL" id="DXCD01000238">
    <property type="protein sequence ID" value="HIZ14100.1"/>
    <property type="molecule type" value="Genomic_DNA"/>
</dbReference>
<dbReference type="PANTHER" id="PTHR38481">
    <property type="entry name" value="HYALURONATE LYASE"/>
    <property type="match status" value="1"/>
</dbReference>
<comment type="caution">
    <text evidence="15">The sequence shown here is derived from an EMBL/GenBank/DDBJ whole genome shotgun (WGS) entry which is preliminary data.</text>
</comment>
<dbReference type="SUPFAM" id="SSF48230">
    <property type="entry name" value="Chondroitin AC/alginate lyase"/>
    <property type="match status" value="1"/>
</dbReference>